<dbReference type="EMBL" id="JAIWYP010000013">
    <property type="protein sequence ID" value="KAH3717468.1"/>
    <property type="molecule type" value="Genomic_DNA"/>
</dbReference>
<sequence length="69" mass="7800">MYITSGTALFHYNRDGKPVKKLYENLGAGDKGQVLVCWKNNIIQVDSEGKRKISILAIPNVDYPSYRVI</sequence>
<comment type="caution">
    <text evidence="1">The sequence shown here is derived from an EMBL/GenBank/DDBJ whole genome shotgun (WGS) entry which is preliminary data.</text>
</comment>
<organism evidence="1 2">
    <name type="scientific">Dreissena polymorpha</name>
    <name type="common">Zebra mussel</name>
    <name type="synonym">Mytilus polymorpha</name>
    <dbReference type="NCBI Taxonomy" id="45954"/>
    <lineage>
        <taxon>Eukaryota</taxon>
        <taxon>Metazoa</taxon>
        <taxon>Spiralia</taxon>
        <taxon>Lophotrochozoa</taxon>
        <taxon>Mollusca</taxon>
        <taxon>Bivalvia</taxon>
        <taxon>Autobranchia</taxon>
        <taxon>Heteroconchia</taxon>
        <taxon>Euheterodonta</taxon>
        <taxon>Imparidentia</taxon>
        <taxon>Neoheterodontei</taxon>
        <taxon>Myida</taxon>
        <taxon>Dreissenoidea</taxon>
        <taxon>Dreissenidae</taxon>
        <taxon>Dreissena</taxon>
    </lineage>
</organism>
<accession>A0A9D4HHE1</accession>
<reference evidence="1" key="1">
    <citation type="journal article" date="2019" name="bioRxiv">
        <title>The Genome of the Zebra Mussel, Dreissena polymorpha: A Resource for Invasive Species Research.</title>
        <authorList>
            <person name="McCartney M.A."/>
            <person name="Auch B."/>
            <person name="Kono T."/>
            <person name="Mallez S."/>
            <person name="Zhang Y."/>
            <person name="Obille A."/>
            <person name="Becker A."/>
            <person name="Abrahante J.E."/>
            <person name="Garbe J."/>
            <person name="Badalamenti J.P."/>
            <person name="Herman A."/>
            <person name="Mangelson H."/>
            <person name="Liachko I."/>
            <person name="Sullivan S."/>
            <person name="Sone E.D."/>
            <person name="Koren S."/>
            <person name="Silverstein K.A.T."/>
            <person name="Beckman K.B."/>
            <person name="Gohl D.M."/>
        </authorList>
    </citation>
    <scope>NUCLEOTIDE SEQUENCE</scope>
    <source>
        <strain evidence="1">Duluth1</strain>
        <tissue evidence="1">Whole animal</tissue>
    </source>
</reference>
<gene>
    <name evidence="1" type="ORF">DPMN_060256</name>
</gene>
<name>A0A9D4HHE1_DREPO</name>
<reference evidence="1" key="2">
    <citation type="submission" date="2020-11" db="EMBL/GenBank/DDBJ databases">
        <authorList>
            <person name="McCartney M.A."/>
            <person name="Auch B."/>
            <person name="Kono T."/>
            <person name="Mallez S."/>
            <person name="Becker A."/>
            <person name="Gohl D.M."/>
            <person name="Silverstein K.A.T."/>
            <person name="Koren S."/>
            <person name="Bechman K.B."/>
            <person name="Herman A."/>
            <person name="Abrahante J.E."/>
            <person name="Garbe J."/>
        </authorList>
    </citation>
    <scope>NUCLEOTIDE SEQUENCE</scope>
    <source>
        <strain evidence="1">Duluth1</strain>
        <tissue evidence="1">Whole animal</tissue>
    </source>
</reference>
<protein>
    <submittedName>
        <fullName evidence="1">Uncharacterized protein</fullName>
    </submittedName>
</protein>
<evidence type="ECO:0000313" key="2">
    <source>
        <dbReference type="Proteomes" id="UP000828390"/>
    </source>
</evidence>
<dbReference type="AlphaFoldDB" id="A0A9D4HHE1"/>
<evidence type="ECO:0000313" key="1">
    <source>
        <dbReference type="EMBL" id="KAH3717468.1"/>
    </source>
</evidence>
<keyword evidence="2" id="KW-1185">Reference proteome</keyword>
<dbReference type="Proteomes" id="UP000828390">
    <property type="component" value="Unassembled WGS sequence"/>
</dbReference>
<proteinExistence type="predicted"/>